<proteinExistence type="predicted"/>
<feature type="transmembrane region" description="Helical" evidence="1">
    <location>
        <begin position="56"/>
        <end position="76"/>
    </location>
</feature>
<dbReference type="InterPro" id="IPR036179">
    <property type="entry name" value="Ig-like_dom_sf"/>
</dbReference>
<organism evidence="2 3">
    <name type="scientific">Coregonus suidteri</name>
    <dbReference type="NCBI Taxonomy" id="861788"/>
    <lineage>
        <taxon>Eukaryota</taxon>
        <taxon>Metazoa</taxon>
        <taxon>Chordata</taxon>
        <taxon>Craniata</taxon>
        <taxon>Vertebrata</taxon>
        <taxon>Euteleostomi</taxon>
        <taxon>Actinopterygii</taxon>
        <taxon>Neopterygii</taxon>
        <taxon>Teleostei</taxon>
        <taxon>Protacanthopterygii</taxon>
        <taxon>Salmoniformes</taxon>
        <taxon>Salmonidae</taxon>
        <taxon>Coregoninae</taxon>
        <taxon>Coregonus</taxon>
    </lineage>
</organism>
<keyword evidence="3" id="KW-1185">Reference proteome</keyword>
<comment type="caution">
    <text evidence="2">The sequence shown here is derived from an EMBL/GenBank/DDBJ whole genome shotgun (WGS) entry which is preliminary data.</text>
</comment>
<keyword evidence="1" id="KW-1133">Transmembrane helix</keyword>
<gene>
    <name evidence="2" type="ORF">J4Q44_G00196040</name>
</gene>
<evidence type="ECO:0000313" key="3">
    <source>
        <dbReference type="Proteomes" id="UP001356427"/>
    </source>
</evidence>
<dbReference type="InterPro" id="IPR013783">
    <property type="entry name" value="Ig-like_fold"/>
</dbReference>
<accession>A0AAN8QSS6</accession>
<dbReference type="EMBL" id="JAGTTL010000017">
    <property type="protein sequence ID" value="KAK6309723.1"/>
    <property type="molecule type" value="Genomic_DNA"/>
</dbReference>
<evidence type="ECO:0000313" key="2">
    <source>
        <dbReference type="EMBL" id="KAK6309723.1"/>
    </source>
</evidence>
<dbReference type="Gene3D" id="2.60.40.10">
    <property type="entry name" value="Immunoglobulins"/>
    <property type="match status" value="1"/>
</dbReference>
<protein>
    <submittedName>
        <fullName evidence="2">Uncharacterized protein</fullName>
    </submittedName>
</protein>
<dbReference type="Proteomes" id="UP001356427">
    <property type="component" value="Unassembled WGS sequence"/>
</dbReference>
<dbReference type="AlphaFoldDB" id="A0AAN8QSS6"/>
<keyword evidence="1" id="KW-0812">Transmembrane</keyword>
<dbReference type="SUPFAM" id="SSF48726">
    <property type="entry name" value="Immunoglobulin"/>
    <property type="match status" value="1"/>
</dbReference>
<sequence>MAWVFSESMQRETKLHLLSLSSELNGLYVCEASNPYGRATGSLYVHTSSETSAACWVLLVVILCLIVTAAALVWYWQKYGQFPWSSIMAKAPEQTESVSSLRRRHDKVEEVIGDSLVATVQTRMAAEDEEEGP</sequence>
<keyword evidence="1" id="KW-0472">Membrane</keyword>
<name>A0AAN8QSS6_9TELE</name>
<evidence type="ECO:0000256" key="1">
    <source>
        <dbReference type="SAM" id="Phobius"/>
    </source>
</evidence>
<reference evidence="2 3" key="1">
    <citation type="submission" date="2021-04" db="EMBL/GenBank/DDBJ databases">
        <authorList>
            <person name="De Guttry C."/>
            <person name="Zahm M."/>
            <person name="Klopp C."/>
            <person name="Cabau C."/>
            <person name="Louis A."/>
            <person name="Berthelot C."/>
            <person name="Parey E."/>
            <person name="Roest Crollius H."/>
            <person name="Montfort J."/>
            <person name="Robinson-Rechavi M."/>
            <person name="Bucao C."/>
            <person name="Bouchez O."/>
            <person name="Gislard M."/>
            <person name="Lluch J."/>
            <person name="Milhes M."/>
            <person name="Lampietro C."/>
            <person name="Lopez Roques C."/>
            <person name="Donnadieu C."/>
            <person name="Braasch I."/>
            <person name="Desvignes T."/>
            <person name="Postlethwait J."/>
            <person name="Bobe J."/>
            <person name="Wedekind C."/>
            <person name="Guiguen Y."/>
        </authorList>
    </citation>
    <scope>NUCLEOTIDE SEQUENCE [LARGE SCALE GENOMIC DNA]</scope>
    <source>
        <strain evidence="2">Cs_M1</strain>
        <tissue evidence="2">Blood</tissue>
    </source>
</reference>